<keyword evidence="3" id="KW-0547">Nucleotide-binding</keyword>
<accession>A0A1I0ET77</accession>
<dbReference type="AlphaFoldDB" id="A0A1I0ET77"/>
<feature type="domain" description="ABC transporter" evidence="5">
    <location>
        <begin position="9"/>
        <end position="226"/>
    </location>
</feature>
<keyword evidence="7" id="KW-1185">Reference proteome</keyword>
<dbReference type="PANTHER" id="PTHR42798:SF7">
    <property type="entry name" value="ALPHA-D-RIBOSE 1-METHYLPHOSPHONATE 5-TRIPHOSPHATE SYNTHASE SUBUNIT PHNL"/>
    <property type="match status" value="1"/>
</dbReference>
<dbReference type="InterPro" id="IPR003593">
    <property type="entry name" value="AAA+_ATPase"/>
</dbReference>
<dbReference type="InterPro" id="IPR027417">
    <property type="entry name" value="P-loop_NTPase"/>
</dbReference>
<dbReference type="PANTHER" id="PTHR42798">
    <property type="entry name" value="LIPOPROTEIN-RELEASING SYSTEM ATP-BINDING PROTEIN LOLD"/>
    <property type="match status" value="1"/>
</dbReference>
<dbReference type="InterPro" id="IPR017911">
    <property type="entry name" value="MacB-like_ATP-bd"/>
</dbReference>
<evidence type="ECO:0000256" key="4">
    <source>
        <dbReference type="ARBA" id="ARBA00022840"/>
    </source>
</evidence>
<dbReference type="Proteomes" id="UP000199800">
    <property type="component" value="Unassembled WGS sequence"/>
</dbReference>
<evidence type="ECO:0000313" key="7">
    <source>
        <dbReference type="Proteomes" id="UP000199800"/>
    </source>
</evidence>
<dbReference type="Gene3D" id="3.40.50.300">
    <property type="entry name" value="P-loop containing nucleotide triphosphate hydrolases"/>
    <property type="match status" value="1"/>
</dbReference>
<keyword evidence="4 6" id="KW-0067">ATP-binding</keyword>
<dbReference type="InterPro" id="IPR017871">
    <property type="entry name" value="ABC_transporter-like_CS"/>
</dbReference>
<sequence>MNILDNIILSCEQVSKSYESHLMRKRVLNRISLNFSEGSINLIYGKSGSGKTTLLNLLAGLDKPTQGSIIFQGRKYESMKEKELAKLRGINYGFVFQAYHLIPRISVEENILCPSYVNGKQIDMTYFQFLIEELGIKPFVKKLPCKLSGGEQQRVAIARAMLLKPKIIFADEPTGNLDSENTKVITSLFQKLNEKYRTTFIIVTHEENLIEQCEQVIQLKDGEIVIE</sequence>
<proteinExistence type="inferred from homology"/>
<gene>
    <name evidence="6" type="ORF">SAMN04487772_12417</name>
</gene>
<dbReference type="CDD" id="cd03255">
    <property type="entry name" value="ABC_MJ0796_LolCDE_FtsE"/>
    <property type="match status" value="1"/>
</dbReference>
<comment type="similarity">
    <text evidence="1">Belongs to the ABC transporter superfamily.</text>
</comment>
<dbReference type="STRING" id="29364.SAMN04487772_12417"/>
<keyword evidence="2" id="KW-0813">Transport</keyword>
<dbReference type="Pfam" id="PF00005">
    <property type="entry name" value="ABC_tran"/>
    <property type="match status" value="1"/>
</dbReference>
<evidence type="ECO:0000256" key="2">
    <source>
        <dbReference type="ARBA" id="ARBA00022448"/>
    </source>
</evidence>
<dbReference type="GO" id="GO:0016887">
    <property type="term" value="F:ATP hydrolysis activity"/>
    <property type="evidence" value="ECO:0007669"/>
    <property type="project" value="InterPro"/>
</dbReference>
<evidence type="ECO:0000256" key="1">
    <source>
        <dbReference type="ARBA" id="ARBA00005417"/>
    </source>
</evidence>
<dbReference type="FunFam" id="3.40.50.300:FF:000032">
    <property type="entry name" value="Export ABC transporter ATP-binding protein"/>
    <property type="match status" value="1"/>
</dbReference>
<dbReference type="GO" id="GO:0022857">
    <property type="term" value="F:transmembrane transporter activity"/>
    <property type="evidence" value="ECO:0007669"/>
    <property type="project" value="UniProtKB-ARBA"/>
</dbReference>
<dbReference type="PROSITE" id="PS00211">
    <property type="entry name" value="ABC_TRANSPORTER_1"/>
    <property type="match status" value="1"/>
</dbReference>
<dbReference type="GO" id="GO:0098796">
    <property type="term" value="C:membrane protein complex"/>
    <property type="evidence" value="ECO:0007669"/>
    <property type="project" value="UniProtKB-ARBA"/>
</dbReference>
<protein>
    <submittedName>
        <fullName evidence="6">Putative ABC transport system ATP-binding protein</fullName>
    </submittedName>
</protein>
<organism evidence="6 7">
    <name type="scientific">[Clostridium] polysaccharolyticum</name>
    <dbReference type="NCBI Taxonomy" id="29364"/>
    <lineage>
        <taxon>Bacteria</taxon>
        <taxon>Bacillati</taxon>
        <taxon>Bacillota</taxon>
        <taxon>Clostridia</taxon>
        <taxon>Lachnospirales</taxon>
        <taxon>Lachnospiraceae</taxon>
    </lineage>
</organism>
<dbReference type="EMBL" id="FOHN01000024">
    <property type="protein sequence ID" value="SET48044.1"/>
    <property type="molecule type" value="Genomic_DNA"/>
</dbReference>
<evidence type="ECO:0000256" key="3">
    <source>
        <dbReference type="ARBA" id="ARBA00022741"/>
    </source>
</evidence>
<name>A0A1I0ET77_9FIRM</name>
<dbReference type="InterPro" id="IPR003439">
    <property type="entry name" value="ABC_transporter-like_ATP-bd"/>
</dbReference>
<dbReference type="GO" id="GO:0005524">
    <property type="term" value="F:ATP binding"/>
    <property type="evidence" value="ECO:0007669"/>
    <property type="project" value="UniProtKB-KW"/>
</dbReference>
<dbReference type="SMART" id="SM00382">
    <property type="entry name" value="AAA"/>
    <property type="match status" value="1"/>
</dbReference>
<dbReference type="SUPFAM" id="SSF52540">
    <property type="entry name" value="P-loop containing nucleoside triphosphate hydrolases"/>
    <property type="match status" value="1"/>
</dbReference>
<reference evidence="6 7" key="1">
    <citation type="submission" date="2016-10" db="EMBL/GenBank/DDBJ databases">
        <authorList>
            <person name="de Groot N.N."/>
        </authorList>
    </citation>
    <scope>NUCLEOTIDE SEQUENCE [LARGE SCALE GENOMIC DNA]</scope>
    <source>
        <strain evidence="6 7">DSM 1801</strain>
    </source>
</reference>
<dbReference type="PROSITE" id="PS50893">
    <property type="entry name" value="ABC_TRANSPORTER_2"/>
    <property type="match status" value="1"/>
</dbReference>
<evidence type="ECO:0000313" key="6">
    <source>
        <dbReference type="EMBL" id="SET48044.1"/>
    </source>
</evidence>
<evidence type="ECO:0000259" key="5">
    <source>
        <dbReference type="PROSITE" id="PS50893"/>
    </source>
</evidence>